<dbReference type="GO" id="GO:0016603">
    <property type="term" value="F:glutaminyl-peptide cyclotransferase activity"/>
    <property type="evidence" value="ECO:0007669"/>
    <property type="project" value="InterPro"/>
</dbReference>
<evidence type="ECO:0000313" key="1">
    <source>
        <dbReference type="EMBL" id="TCK18214.1"/>
    </source>
</evidence>
<dbReference type="Gene3D" id="2.130.10.10">
    <property type="entry name" value="YVTN repeat-like/Quinoprotein amine dehydrogenase"/>
    <property type="match status" value="1"/>
</dbReference>
<organism evidence="1 2">
    <name type="scientific">Thiogranum longum</name>
    <dbReference type="NCBI Taxonomy" id="1537524"/>
    <lineage>
        <taxon>Bacteria</taxon>
        <taxon>Pseudomonadati</taxon>
        <taxon>Pseudomonadota</taxon>
        <taxon>Gammaproteobacteria</taxon>
        <taxon>Chromatiales</taxon>
        <taxon>Ectothiorhodospiraceae</taxon>
        <taxon>Thiogranum</taxon>
    </lineage>
</organism>
<comment type="caution">
    <text evidence="1">The sequence shown here is derived from an EMBL/GenBank/DDBJ whole genome shotgun (WGS) entry which is preliminary data.</text>
</comment>
<dbReference type="EMBL" id="SMFX01000001">
    <property type="protein sequence ID" value="TCK18214.1"/>
    <property type="molecule type" value="Genomic_DNA"/>
</dbReference>
<evidence type="ECO:0000313" key="2">
    <source>
        <dbReference type="Proteomes" id="UP000295707"/>
    </source>
</evidence>
<dbReference type="SUPFAM" id="SSF50969">
    <property type="entry name" value="YVTN repeat-like/Quinoprotein amine dehydrogenase"/>
    <property type="match status" value="1"/>
</dbReference>
<gene>
    <name evidence="1" type="ORF">DFR30_1489</name>
</gene>
<proteinExistence type="predicted"/>
<dbReference type="InterPro" id="IPR011044">
    <property type="entry name" value="Quino_amine_DH_bsu"/>
</dbReference>
<reference evidence="1 2" key="1">
    <citation type="submission" date="2019-03" db="EMBL/GenBank/DDBJ databases">
        <title>Genomic Encyclopedia of Type Strains, Phase IV (KMG-IV): sequencing the most valuable type-strain genomes for metagenomic binning, comparative biology and taxonomic classification.</title>
        <authorList>
            <person name="Goeker M."/>
        </authorList>
    </citation>
    <scope>NUCLEOTIDE SEQUENCE [LARGE SCALE GENOMIC DNA]</scope>
    <source>
        <strain evidence="1 2">DSM 19610</strain>
    </source>
</reference>
<dbReference type="InterPro" id="IPR015943">
    <property type="entry name" value="WD40/YVTN_repeat-like_dom_sf"/>
</dbReference>
<keyword evidence="1" id="KW-0808">Transferase</keyword>
<dbReference type="AlphaFoldDB" id="A0A4R1H8Q5"/>
<accession>A0A4R1H8Q5</accession>
<sequence length="328" mass="36712">MSRFRTEGVGDCRYGLEKSRPRVVSSRNNLPFALQIILTISLCQYGSCYALSKTPFLEAHECDATASKLSGTVPDRPYEIVARYPHDQDAFTQGLTFYRGNLYESTGKYRQSSLRLLDLETGNVLKEQRLSHDLFGEGLTVLGQQLVQLTWKSGKAFLYTPDELRETGGFNINGEGWGATGYRNQLVISDGSAWLRFLDARDYHQLKRLQVKFQGNPVKGLNELETVDGLIYANIYPGDCIAQIDPRSGQVVGWINLEGLMPLSARSHSSAVTNGIAYNAETGELFVTGKLWPYIYKLKLLRRKALPDIRPHHRQAPDDAGDMITNGV</sequence>
<dbReference type="InterPro" id="IPR007788">
    <property type="entry name" value="QCT"/>
</dbReference>
<protein>
    <submittedName>
        <fullName evidence="1">Glutamine cyclotransferase</fullName>
    </submittedName>
</protein>
<dbReference type="Proteomes" id="UP000295707">
    <property type="component" value="Unassembled WGS sequence"/>
</dbReference>
<dbReference type="PANTHER" id="PTHR31270">
    <property type="entry name" value="GLUTAMINYL-PEPTIDE CYCLOTRANSFERASE"/>
    <property type="match status" value="1"/>
</dbReference>
<keyword evidence="2" id="KW-1185">Reference proteome</keyword>
<name>A0A4R1H8Q5_9GAMM</name>
<dbReference type="PANTHER" id="PTHR31270:SF1">
    <property type="entry name" value="GLUTAMINYL-PEPTIDE CYCLOTRANSFERASE"/>
    <property type="match status" value="1"/>
</dbReference>
<dbReference type="RefSeq" id="WP_165869132.1">
    <property type="nucleotide sequence ID" value="NZ_SMFX01000001.1"/>
</dbReference>
<dbReference type="Pfam" id="PF05096">
    <property type="entry name" value="Glu_cyclase_2"/>
    <property type="match status" value="1"/>
</dbReference>